<reference evidence="3" key="1">
    <citation type="submission" date="2024-06" db="EMBL/GenBank/DDBJ databases">
        <title>Caulobacter inopinatus, sp. nov.</title>
        <authorList>
            <person name="Donachie S.P."/>
        </authorList>
    </citation>
    <scope>NUCLEOTIDE SEQUENCE</scope>
    <source>
        <strain evidence="3">73W</strain>
    </source>
</reference>
<dbReference type="InterPro" id="IPR050640">
    <property type="entry name" value="Bact_2-comp_sensor_kinase"/>
</dbReference>
<dbReference type="Pfam" id="PF06580">
    <property type="entry name" value="His_kinase"/>
    <property type="match status" value="1"/>
</dbReference>
<keyword evidence="3" id="KW-0418">Kinase</keyword>
<dbReference type="PANTHER" id="PTHR34220:SF7">
    <property type="entry name" value="SENSOR HISTIDINE KINASE YPDA"/>
    <property type="match status" value="1"/>
</dbReference>
<keyword evidence="1" id="KW-1133">Transmembrane helix</keyword>
<dbReference type="GO" id="GO:0016020">
    <property type="term" value="C:membrane"/>
    <property type="evidence" value="ECO:0007669"/>
    <property type="project" value="InterPro"/>
</dbReference>
<dbReference type="EMBL" id="CP158375">
    <property type="protein sequence ID" value="XDO97225.1"/>
    <property type="molecule type" value="Genomic_DNA"/>
</dbReference>
<dbReference type="Gene3D" id="3.30.565.10">
    <property type="entry name" value="Histidine kinase-like ATPase, C-terminal domain"/>
    <property type="match status" value="1"/>
</dbReference>
<dbReference type="SUPFAM" id="SSF55874">
    <property type="entry name" value="ATPase domain of HSP90 chaperone/DNA topoisomerase II/histidine kinase"/>
    <property type="match status" value="1"/>
</dbReference>
<protein>
    <submittedName>
        <fullName evidence="3">Histidine kinase</fullName>
    </submittedName>
</protein>
<keyword evidence="1" id="KW-0472">Membrane</keyword>
<keyword evidence="3" id="KW-0808">Transferase</keyword>
<sequence>MTTEDFVASGAARRRDWLVMPALAIGYWLAIEVWANALNYLNGMPLAREYWLGEIPVVAIGAILNILQWRAVRWASRGSRWLLWATTFVTVVVFAMAYSSALRFVELYTPVMMPELKKTSWVRTVWDTIYFSSWFVLWVAIVATFESERVAQRRERQLASALITAREAEIRALHYQINPHFLYNTLNAISALILDRRNTAADQMVVRLAAFFRGALAKDPLQDVRLEEEVALQRLYLDIERVRFEALKVEVDIPAELLSAQVPSLILQPIIENAVKHGVNDPERETLIAISAWSEDDVLFLKVQDDGPSADGVVREGTGMENIRRRLAARFGRHGRVDVKVEPGVGFVATLVLPLCVHPKRTVVEK</sequence>
<feature type="transmembrane region" description="Helical" evidence="1">
    <location>
        <begin position="125"/>
        <end position="145"/>
    </location>
</feature>
<dbReference type="GO" id="GO:0000155">
    <property type="term" value="F:phosphorelay sensor kinase activity"/>
    <property type="evidence" value="ECO:0007669"/>
    <property type="project" value="InterPro"/>
</dbReference>
<dbReference type="InterPro" id="IPR010559">
    <property type="entry name" value="Sig_transdc_His_kin_internal"/>
</dbReference>
<feature type="transmembrane region" description="Helical" evidence="1">
    <location>
        <begin position="17"/>
        <end position="38"/>
    </location>
</feature>
<evidence type="ECO:0000313" key="3">
    <source>
        <dbReference type="EMBL" id="XDO97225.1"/>
    </source>
</evidence>
<feature type="domain" description="Signal transduction histidine kinase internal region" evidence="2">
    <location>
        <begin position="168"/>
        <end position="245"/>
    </location>
</feature>
<name>A0AB39KTH7_9CAUL</name>
<proteinExistence type="predicted"/>
<dbReference type="InterPro" id="IPR036890">
    <property type="entry name" value="HATPase_C_sf"/>
</dbReference>
<dbReference type="PANTHER" id="PTHR34220">
    <property type="entry name" value="SENSOR HISTIDINE KINASE YPDA"/>
    <property type="match status" value="1"/>
</dbReference>
<evidence type="ECO:0000256" key="1">
    <source>
        <dbReference type="SAM" id="Phobius"/>
    </source>
</evidence>
<dbReference type="RefSeq" id="WP_369060303.1">
    <property type="nucleotide sequence ID" value="NZ_CP158375.1"/>
</dbReference>
<feature type="transmembrane region" description="Helical" evidence="1">
    <location>
        <begin position="50"/>
        <end position="69"/>
    </location>
</feature>
<keyword evidence="1" id="KW-0812">Transmembrane</keyword>
<dbReference type="AlphaFoldDB" id="A0AB39KTH7"/>
<evidence type="ECO:0000259" key="2">
    <source>
        <dbReference type="Pfam" id="PF06580"/>
    </source>
</evidence>
<gene>
    <name evidence="3" type="ORF">ABOZ73_02060</name>
</gene>
<organism evidence="3">
    <name type="scientific">Caulobacter sp. 73W</name>
    <dbReference type="NCBI Taxonomy" id="3161137"/>
    <lineage>
        <taxon>Bacteria</taxon>
        <taxon>Pseudomonadati</taxon>
        <taxon>Pseudomonadota</taxon>
        <taxon>Alphaproteobacteria</taxon>
        <taxon>Caulobacterales</taxon>
        <taxon>Caulobacteraceae</taxon>
        <taxon>Caulobacter</taxon>
    </lineage>
</organism>
<feature type="transmembrane region" description="Helical" evidence="1">
    <location>
        <begin position="81"/>
        <end position="105"/>
    </location>
</feature>
<dbReference type="PROSITE" id="PS50096">
    <property type="entry name" value="IQ"/>
    <property type="match status" value="1"/>
</dbReference>
<accession>A0AB39KTH7</accession>